<evidence type="ECO:0000313" key="12">
    <source>
        <dbReference type="Proteomes" id="UP000447434"/>
    </source>
</evidence>
<keyword evidence="4" id="KW-0472">Membrane</keyword>
<sequence>MDGCSMCMPLMIAMFLMADIRVINLAEGQVLPPCGEQIFQCLNYINYTIPPNTCCVPLKNIYTTQKTCLCHVVFTPGILQVLGVTTTQAVKLGHSCGVDVSNTTCKGALSALAPSSSIEPQATIGGDEGGANRVTFTGLSFVMLFWTYLLYN</sequence>
<evidence type="ECO:0000256" key="9">
    <source>
        <dbReference type="SAM" id="SignalP"/>
    </source>
</evidence>
<evidence type="ECO:0000256" key="7">
    <source>
        <dbReference type="ARBA" id="ARBA00023180"/>
    </source>
</evidence>
<reference evidence="12" key="1">
    <citation type="journal article" date="2020" name="Nat. Commun.">
        <title>Genome sequence of the cluster root forming white lupin.</title>
        <authorList>
            <person name="Hufnagel B."/>
            <person name="Marques A."/>
            <person name="Soriano A."/>
            <person name="Marques L."/>
            <person name="Divol F."/>
            <person name="Doumas P."/>
            <person name="Sallet E."/>
            <person name="Mancinotti D."/>
            <person name="Carrere S."/>
            <person name="Marande W."/>
            <person name="Arribat S."/>
            <person name="Keller J."/>
            <person name="Huneau C."/>
            <person name="Blein T."/>
            <person name="Aime D."/>
            <person name="Laguerre M."/>
            <person name="Taylor J."/>
            <person name="Schubert V."/>
            <person name="Nelson M."/>
            <person name="Geu-Flores F."/>
            <person name="Crespi M."/>
            <person name="Gallardo-Guerrero K."/>
            <person name="Delaux P.-M."/>
            <person name="Salse J."/>
            <person name="Berges H."/>
            <person name="Guyot R."/>
            <person name="Gouzy J."/>
            <person name="Peret B."/>
        </authorList>
    </citation>
    <scope>NUCLEOTIDE SEQUENCE [LARGE SCALE GENOMIC DNA]</scope>
    <source>
        <strain evidence="12">cv. Amiga</strain>
    </source>
</reference>
<comment type="subcellular location">
    <subcellularLocation>
        <location evidence="1">Cell membrane</location>
        <topology evidence="1">Lipid-anchor</topology>
        <topology evidence="1">GPI-anchor</topology>
    </subcellularLocation>
</comment>
<dbReference type="SUPFAM" id="SSF47699">
    <property type="entry name" value="Bifunctional inhibitor/lipid-transfer protein/seed storage 2S albumin"/>
    <property type="match status" value="1"/>
</dbReference>
<dbReference type="InterPro" id="IPR043325">
    <property type="entry name" value="LTSS"/>
</dbReference>
<gene>
    <name evidence="11" type="ORF">Lalb_Chr09g0324471</name>
</gene>
<keyword evidence="5 9" id="KW-0732">Signal</keyword>
<accession>A0A6A4PZQ8</accession>
<keyword evidence="7" id="KW-0325">Glycoprotein</keyword>
<feature type="chain" id="PRO_5025682870" evidence="9">
    <location>
        <begin position="29"/>
        <end position="152"/>
    </location>
</feature>
<dbReference type="Proteomes" id="UP000447434">
    <property type="component" value="Chromosome 9"/>
</dbReference>
<dbReference type="Pfam" id="PF14368">
    <property type="entry name" value="LTP_2"/>
    <property type="match status" value="1"/>
</dbReference>
<name>A0A6A4PZQ8_LUPAL</name>
<keyword evidence="8" id="KW-0449">Lipoprotein</keyword>
<evidence type="ECO:0000256" key="3">
    <source>
        <dbReference type="ARBA" id="ARBA00022475"/>
    </source>
</evidence>
<keyword evidence="12" id="KW-1185">Reference proteome</keyword>
<evidence type="ECO:0000256" key="5">
    <source>
        <dbReference type="ARBA" id="ARBA00022729"/>
    </source>
</evidence>
<dbReference type="Gene3D" id="1.10.110.10">
    <property type="entry name" value="Plant lipid-transfer and hydrophobic proteins"/>
    <property type="match status" value="1"/>
</dbReference>
<keyword evidence="4" id="KW-0336">GPI-anchor</keyword>
<evidence type="ECO:0000256" key="4">
    <source>
        <dbReference type="ARBA" id="ARBA00022622"/>
    </source>
</evidence>
<dbReference type="CDD" id="cd00010">
    <property type="entry name" value="AAI_LTSS"/>
    <property type="match status" value="1"/>
</dbReference>
<proteinExistence type="inferred from homology"/>
<comment type="caution">
    <text evidence="11">The sequence shown here is derived from an EMBL/GenBank/DDBJ whole genome shotgun (WGS) entry which is preliminary data.</text>
</comment>
<dbReference type="GO" id="GO:0005886">
    <property type="term" value="C:plasma membrane"/>
    <property type="evidence" value="ECO:0007669"/>
    <property type="project" value="UniProtKB-SubCell"/>
</dbReference>
<dbReference type="InterPro" id="IPR016140">
    <property type="entry name" value="Bifunc_inhib/LTP/seed_store"/>
</dbReference>
<keyword evidence="6" id="KW-1015">Disulfide bond</keyword>
<protein>
    <submittedName>
        <fullName evidence="11">Putative bifunctional inhibitor/plant lipid transfer protein/seed storage helical</fullName>
    </submittedName>
</protein>
<dbReference type="OrthoDB" id="690947at2759"/>
<dbReference type="EMBL" id="WOCE01000009">
    <property type="protein sequence ID" value="KAE9606903.1"/>
    <property type="molecule type" value="Genomic_DNA"/>
</dbReference>
<organism evidence="11 12">
    <name type="scientific">Lupinus albus</name>
    <name type="common">White lupine</name>
    <name type="synonym">Lupinus termis</name>
    <dbReference type="NCBI Taxonomy" id="3870"/>
    <lineage>
        <taxon>Eukaryota</taxon>
        <taxon>Viridiplantae</taxon>
        <taxon>Streptophyta</taxon>
        <taxon>Embryophyta</taxon>
        <taxon>Tracheophyta</taxon>
        <taxon>Spermatophyta</taxon>
        <taxon>Magnoliopsida</taxon>
        <taxon>eudicotyledons</taxon>
        <taxon>Gunneridae</taxon>
        <taxon>Pentapetalae</taxon>
        <taxon>rosids</taxon>
        <taxon>fabids</taxon>
        <taxon>Fabales</taxon>
        <taxon>Fabaceae</taxon>
        <taxon>Papilionoideae</taxon>
        <taxon>50 kb inversion clade</taxon>
        <taxon>genistoids sensu lato</taxon>
        <taxon>core genistoids</taxon>
        <taxon>Genisteae</taxon>
        <taxon>Lupinus</taxon>
    </lineage>
</organism>
<keyword evidence="3" id="KW-1003">Cell membrane</keyword>
<evidence type="ECO:0000256" key="6">
    <source>
        <dbReference type="ARBA" id="ARBA00023157"/>
    </source>
</evidence>
<dbReference type="InterPro" id="IPR036312">
    <property type="entry name" value="Bifun_inhib/LTP/seed_sf"/>
</dbReference>
<feature type="signal peptide" evidence="9">
    <location>
        <begin position="1"/>
        <end position="28"/>
    </location>
</feature>
<dbReference type="GO" id="GO:0098552">
    <property type="term" value="C:side of membrane"/>
    <property type="evidence" value="ECO:0007669"/>
    <property type="project" value="UniProtKB-KW"/>
</dbReference>
<evidence type="ECO:0000256" key="1">
    <source>
        <dbReference type="ARBA" id="ARBA00004609"/>
    </source>
</evidence>
<evidence type="ECO:0000256" key="2">
    <source>
        <dbReference type="ARBA" id="ARBA00009748"/>
    </source>
</evidence>
<feature type="domain" description="Bifunctional inhibitor/plant lipid transfer protein/seed storage helical" evidence="10">
    <location>
        <begin position="34"/>
        <end position="105"/>
    </location>
</feature>
<evidence type="ECO:0000259" key="10">
    <source>
        <dbReference type="Pfam" id="PF14368"/>
    </source>
</evidence>
<evidence type="ECO:0000256" key="8">
    <source>
        <dbReference type="ARBA" id="ARBA00023288"/>
    </source>
</evidence>
<evidence type="ECO:0000313" key="11">
    <source>
        <dbReference type="EMBL" id="KAE9606903.1"/>
    </source>
</evidence>
<comment type="similarity">
    <text evidence="2">Belongs to the plant LTP family.</text>
</comment>
<dbReference type="PANTHER" id="PTHR33044">
    <property type="entry name" value="BIFUNCTIONAL INHIBITOR/LIPID-TRANSFER PROTEIN/SEED STORAGE 2S ALBUMIN SUPERFAMILY PROTEIN-RELATED"/>
    <property type="match status" value="1"/>
</dbReference>
<dbReference type="AlphaFoldDB" id="A0A6A4PZQ8"/>